<keyword evidence="3" id="KW-1185">Reference proteome</keyword>
<sequence>MKMEKRAYVLKLETGTTLKLDDQGLSVEAVGAESKRLPDNKALEMLFGLASRMQLELVVQARKQAQESLLQLLRHHDWEGLTVLLEEYGDEIQQRTDLELERAARTNEPEEELSEEERLEQMEGMDQDDEEEDDVDMDN</sequence>
<reference evidence="2 3" key="1">
    <citation type="submission" date="2017-05" db="EMBL/GenBank/DDBJ databases">
        <title>Functional genome analysis of Paenibacillus pasadenensis strain R16: insights on endophytic life style and antifungal activity.</title>
        <authorList>
            <person name="Passera A."/>
            <person name="Marcolungo L."/>
            <person name="Casati P."/>
            <person name="Brasca M."/>
            <person name="Quaglino F."/>
            <person name="Delledonne M."/>
        </authorList>
    </citation>
    <scope>NUCLEOTIDE SEQUENCE [LARGE SCALE GENOMIC DNA]</scope>
    <source>
        <strain evidence="2 3">R16</strain>
    </source>
</reference>
<organism evidence="2 3">
    <name type="scientific">Paenibacillus pasadenensis</name>
    <dbReference type="NCBI Taxonomy" id="217090"/>
    <lineage>
        <taxon>Bacteria</taxon>
        <taxon>Bacillati</taxon>
        <taxon>Bacillota</taxon>
        <taxon>Bacilli</taxon>
        <taxon>Bacillales</taxon>
        <taxon>Paenibacillaceae</taxon>
        <taxon>Paenibacillus</taxon>
    </lineage>
</organism>
<proteinExistence type="predicted"/>
<protein>
    <submittedName>
        <fullName evidence="2">Uncharacterized protein</fullName>
    </submittedName>
</protein>
<gene>
    <name evidence="2" type="ORF">B8V81_5085</name>
</gene>
<dbReference type="Proteomes" id="UP000234789">
    <property type="component" value="Unassembled WGS sequence"/>
</dbReference>
<evidence type="ECO:0000256" key="1">
    <source>
        <dbReference type="SAM" id="MobiDB-lite"/>
    </source>
</evidence>
<dbReference type="EMBL" id="NFEZ01000005">
    <property type="protein sequence ID" value="PLT43545.1"/>
    <property type="molecule type" value="Genomic_DNA"/>
</dbReference>
<accession>A0A2N5MZN1</accession>
<evidence type="ECO:0000313" key="3">
    <source>
        <dbReference type="Proteomes" id="UP000234789"/>
    </source>
</evidence>
<evidence type="ECO:0000313" key="2">
    <source>
        <dbReference type="EMBL" id="PLT43545.1"/>
    </source>
</evidence>
<dbReference type="AlphaFoldDB" id="A0A2N5MZN1"/>
<feature type="region of interest" description="Disordered" evidence="1">
    <location>
        <begin position="102"/>
        <end position="139"/>
    </location>
</feature>
<comment type="caution">
    <text evidence="2">The sequence shown here is derived from an EMBL/GenBank/DDBJ whole genome shotgun (WGS) entry which is preliminary data.</text>
</comment>
<feature type="compositionally biased region" description="Acidic residues" evidence="1">
    <location>
        <begin position="109"/>
        <end position="139"/>
    </location>
</feature>
<name>A0A2N5MZN1_9BACL</name>